<proteinExistence type="predicted"/>
<organism evidence="1 2">
    <name type="scientific">Laetiporus sulphureus 93-53</name>
    <dbReference type="NCBI Taxonomy" id="1314785"/>
    <lineage>
        <taxon>Eukaryota</taxon>
        <taxon>Fungi</taxon>
        <taxon>Dikarya</taxon>
        <taxon>Basidiomycota</taxon>
        <taxon>Agaricomycotina</taxon>
        <taxon>Agaricomycetes</taxon>
        <taxon>Polyporales</taxon>
        <taxon>Laetiporus</taxon>
    </lineage>
</organism>
<dbReference type="GeneID" id="63830312"/>
<evidence type="ECO:0000313" key="2">
    <source>
        <dbReference type="Proteomes" id="UP000076871"/>
    </source>
</evidence>
<gene>
    <name evidence="1" type="ORF">LAESUDRAFT_763551</name>
</gene>
<sequence>MSDVESRILTAADAMVHGIMGSNSSSTSSPIVVASSSATMSSVAAMRVSAIATSAQVQKRNAEFASLKESSSFAGELPPFTLRSAWMMGTLSGTSAAPASTSLARQ</sequence>
<name>A0A165BUN6_9APHY</name>
<dbReference type="Proteomes" id="UP000076871">
    <property type="component" value="Unassembled WGS sequence"/>
</dbReference>
<dbReference type="AlphaFoldDB" id="A0A165BUN6"/>
<evidence type="ECO:0000313" key="1">
    <source>
        <dbReference type="EMBL" id="KZT01688.1"/>
    </source>
</evidence>
<reference evidence="1 2" key="1">
    <citation type="journal article" date="2016" name="Mol. Biol. Evol.">
        <title>Comparative Genomics of Early-Diverging Mushroom-Forming Fungi Provides Insights into the Origins of Lignocellulose Decay Capabilities.</title>
        <authorList>
            <person name="Nagy L.G."/>
            <person name="Riley R."/>
            <person name="Tritt A."/>
            <person name="Adam C."/>
            <person name="Daum C."/>
            <person name="Floudas D."/>
            <person name="Sun H."/>
            <person name="Yadav J.S."/>
            <person name="Pangilinan J."/>
            <person name="Larsson K.H."/>
            <person name="Matsuura K."/>
            <person name="Barry K."/>
            <person name="Labutti K."/>
            <person name="Kuo R."/>
            <person name="Ohm R.A."/>
            <person name="Bhattacharya S.S."/>
            <person name="Shirouzu T."/>
            <person name="Yoshinaga Y."/>
            <person name="Martin F.M."/>
            <person name="Grigoriev I.V."/>
            <person name="Hibbett D.S."/>
        </authorList>
    </citation>
    <scope>NUCLEOTIDE SEQUENCE [LARGE SCALE GENOMIC DNA]</scope>
    <source>
        <strain evidence="1 2">93-53</strain>
    </source>
</reference>
<dbReference type="EMBL" id="KV427661">
    <property type="protein sequence ID" value="KZT01688.1"/>
    <property type="molecule type" value="Genomic_DNA"/>
</dbReference>
<dbReference type="InParanoid" id="A0A165BUN6"/>
<protein>
    <submittedName>
        <fullName evidence="1">Uncharacterized protein</fullName>
    </submittedName>
</protein>
<accession>A0A165BUN6</accession>
<dbReference type="RefSeq" id="XP_040759428.1">
    <property type="nucleotide sequence ID" value="XM_040913284.1"/>
</dbReference>
<keyword evidence="2" id="KW-1185">Reference proteome</keyword>